<dbReference type="EMBL" id="RAWG01000240">
    <property type="protein sequence ID" value="RKH37470.1"/>
    <property type="molecule type" value="Genomic_DNA"/>
</dbReference>
<dbReference type="PROSITE" id="PS51257">
    <property type="entry name" value="PROKAR_LIPOPROTEIN"/>
    <property type="match status" value="1"/>
</dbReference>
<protein>
    <recommendedName>
        <fullName evidence="4">Cytochrome c family protein</fullName>
    </recommendedName>
</protein>
<evidence type="ECO:0000313" key="3">
    <source>
        <dbReference type="Proteomes" id="UP000273405"/>
    </source>
</evidence>
<feature type="chain" id="PRO_5017345960" description="Cytochrome c family protein" evidence="1">
    <location>
        <begin position="28"/>
        <end position="484"/>
    </location>
</feature>
<proteinExistence type="predicted"/>
<keyword evidence="3" id="KW-1185">Reference proteome</keyword>
<evidence type="ECO:0000256" key="1">
    <source>
        <dbReference type="SAM" id="SignalP"/>
    </source>
</evidence>
<gene>
    <name evidence="2" type="ORF">D7X12_29445</name>
</gene>
<keyword evidence="1" id="KW-0732">Signal</keyword>
<name>A0A3A8N1Q9_9BACT</name>
<evidence type="ECO:0008006" key="4">
    <source>
        <dbReference type="Google" id="ProtNLM"/>
    </source>
</evidence>
<comment type="caution">
    <text evidence="2">The sequence shown here is derived from an EMBL/GenBank/DDBJ whole genome shotgun (WGS) entry which is preliminary data.</text>
</comment>
<reference evidence="3" key="1">
    <citation type="submission" date="2018-09" db="EMBL/GenBank/DDBJ databases">
        <authorList>
            <person name="Livingstone P.G."/>
            <person name="Whitworth D.E."/>
        </authorList>
    </citation>
    <scope>NUCLEOTIDE SEQUENCE [LARGE SCALE GENOMIC DNA]</scope>
    <source>
        <strain evidence="3">CA040B</strain>
    </source>
</reference>
<feature type="signal peptide" evidence="1">
    <location>
        <begin position="1"/>
        <end position="27"/>
    </location>
</feature>
<organism evidence="2 3">
    <name type="scientific">Corallococcus sicarius</name>
    <dbReference type="NCBI Taxonomy" id="2316726"/>
    <lineage>
        <taxon>Bacteria</taxon>
        <taxon>Pseudomonadati</taxon>
        <taxon>Myxococcota</taxon>
        <taxon>Myxococcia</taxon>
        <taxon>Myxococcales</taxon>
        <taxon>Cystobacterineae</taxon>
        <taxon>Myxococcaceae</taxon>
        <taxon>Corallococcus</taxon>
    </lineage>
</organism>
<dbReference type="AlphaFoldDB" id="A0A3A8N1Q9"/>
<evidence type="ECO:0000313" key="2">
    <source>
        <dbReference type="EMBL" id="RKH37470.1"/>
    </source>
</evidence>
<accession>A0A3A8N1Q9</accession>
<dbReference type="Proteomes" id="UP000273405">
    <property type="component" value="Unassembled WGS sequence"/>
</dbReference>
<sequence length="484" mass="51350">MREKALSHKPITLLAVAAGAMSLVACPANSLLESGQPVAKAPASVTSECAADLSWLNSSTLPTEVPGNKTICNLEQFMWQSMLALVQPTSDPNLLQFETWMPSYGIFIKDGTPTPWGQEPPTSCTTNTKSPAAGGKTPRLYTDIVKQAGSDQPLIDLNGELVYYSMTVNQSAYSMITSCQLYQANCAGPLKPGNKGIDLITKYPNLAYPDTAVELKTSWMVLDAAAVASGRYYVVPGLIQFKDSPCRQVSLGLTGMHIVSKTPSFPAMIWATFEHRNNAPDCSNTSAAPPLGGAWNFYNPACTGCTTNTYQPATPAQVCRMHPQGDSAVGTFPGGVDCNVDPNQFACQDKTRTMLAESTLAINAINISVQALIKANPGRINGVWANYELVGNVWTTNGVTPPYLQAQQGSLSAANTSMETFVQNGVPAVSNPYNCFSCHNMAGPTEGQNLPPAGLSHLFDEVQMPGGCTNGALPTACSPYIGGN</sequence>